<comment type="subcellular location">
    <subcellularLocation>
        <location evidence="1">Cytoplasm</location>
        <location evidence="1">Cytoskeleton</location>
        <location evidence="1">Microtubule organizing center</location>
        <location evidence="1">Centrosome</location>
    </subcellularLocation>
    <subcellularLocation>
        <location evidence="2">Cytoplasm</location>
        <location evidence="2">Perinuclear region</location>
    </subcellularLocation>
</comment>
<dbReference type="InterPro" id="IPR001607">
    <property type="entry name" value="Znf_UBP"/>
</dbReference>
<dbReference type="InterPro" id="IPR018200">
    <property type="entry name" value="USP_CS"/>
</dbReference>
<keyword evidence="10" id="KW-0206">Cytoskeleton</keyword>
<evidence type="ECO:0000313" key="16">
    <source>
        <dbReference type="EMBL" id="PJF16913.1"/>
    </source>
</evidence>
<feature type="domain" description="UBP-type" evidence="14">
    <location>
        <begin position="90"/>
        <end position="193"/>
    </location>
</feature>
<dbReference type="GO" id="GO:0004843">
    <property type="term" value="F:cysteine-type deubiquitinase activity"/>
    <property type="evidence" value="ECO:0007669"/>
    <property type="project" value="InterPro"/>
</dbReference>
<dbReference type="InterPro" id="IPR006615">
    <property type="entry name" value="Pept_C19_DUSP"/>
</dbReference>
<evidence type="ECO:0000256" key="4">
    <source>
        <dbReference type="ARBA" id="ARBA00022490"/>
    </source>
</evidence>
<keyword evidence="5" id="KW-0254">Endocytosis</keyword>
<evidence type="ECO:0000256" key="8">
    <source>
        <dbReference type="ARBA" id="ARBA00022771"/>
    </source>
</evidence>
<dbReference type="PANTHER" id="PTHR21646">
    <property type="entry name" value="UBIQUITIN CARBOXYL-TERMINAL HYDROLASE"/>
    <property type="match status" value="1"/>
</dbReference>
<dbReference type="EMBL" id="MTSL01000201">
    <property type="protein sequence ID" value="PJF16913.1"/>
    <property type="molecule type" value="Genomic_DNA"/>
</dbReference>
<dbReference type="GO" id="GO:0008270">
    <property type="term" value="F:zinc ion binding"/>
    <property type="evidence" value="ECO:0007669"/>
    <property type="project" value="UniProtKB-KW"/>
</dbReference>
<organism evidence="16 17">
    <name type="scientific">Paramicrosporidium saccamoebae</name>
    <dbReference type="NCBI Taxonomy" id="1246581"/>
    <lineage>
        <taxon>Eukaryota</taxon>
        <taxon>Fungi</taxon>
        <taxon>Fungi incertae sedis</taxon>
        <taxon>Cryptomycota</taxon>
        <taxon>Cryptomycota incertae sedis</taxon>
        <taxon>Paramicrosporidium</taxon>
    </lineage>
</organism>
<feature type="domain" description="DUSP" evidence="15">
    <location>
        <begin position="687"/>
        <end position="787"/>
    </location>
</feature>
<dbReference type="SUPFAM" id="SSF54001">
    <property type="entry name" value="Cysteine proteinases"/>
    <property type="match status" value="1"/>
</dbReference>
<keyword evidence="4" id="KW-0963">Cytoplasm</keyword>
<evidence type="ECO:0000256" key="2">
    <source>
        <dbReference type="ARBA" id="ARBA00004556"/>
    </source>
</evidence>
<evidence type="ECO:0000259" key="13">
    <source>
        <dbReference type="PROSITE" id="PS50235"/>
    </source>
</evidence>
<keyword evidence="9" id="KW-0862">Zinc</keyword>
<feature type="region of interest" description="Disordered" evidence="12">
    <location>
        <begin position="320"/>
        <end position="356"/>
    </location>
</feature>
<evidence type="ECO:0000259" key="14">
    <source>
        <dbReference type="PROSITE" id="PS50271"/>
    </source>
</evidence>
<evidence type="ECO:0000256" key="11">
    <source>
        <dbReference type="PROSITE-ProRule" id="PRU00502"/>
    </source>
</evidence>
<dbReference type="GO" id="GO:0048471">
    <property type="term" value="C:perinuclear region of cytoplasm"/>
    <property type="evidence" value="ECO:0007669"/>
    <property type="project" value="UniProtKB-SubCell"/>
</dbReference>
<evidence type="ECO:0000256" key="5">
    <source>
        <dbReference type="ARBA" id="ARBA00022583"/>
    </source>
</evidence>
<keyword evidence="17" id="KW-1185">Reference proteome</keyword>
<dbReference type="InterPro" id="IPR038765">
    <property type="entry name" value="Papain-like_cys_pep_sf"/>
</dbReference>
<evidence type="ECO:0000259" key="15">
    <source>
        <dbReference type="PROSITE" id="PS51283"/>
    </source>
</evidence>
<dbReference type="SUPFAM" id="SSF143791">
    <property type="entry name" value="DUSP-like"/>
    <property type="match status" value="2"/>
</dbReference>
<comment type="similarity">
    <text evidence="3">Belongs to the peptidase C19 family. USP20/USP33 subfamily.</text>
</comment>
<keyword evidence="6" id="KW-0479">Metal-binding</keyword>
<dbReference type="GO" id="GO:0006897">
    <property type="term" value="P:endocytosis"/>
    <property type="evidence" value="ECO:0007669"/>
    <property type="project" value="UniProtKB-KW"/>
</dbReference>
<gene>
    <name evidence="16" type="ORF">PSACC_03249</name>
</gene>
<evidence type="ECO:0000256" key="1">
    <source>
        <dbReference type="ARBA" id="ARBA00004300"/>
    </source>
</evidence>
<dbReference type="InterPro" id="IPR050185">
    <property type="entry name" value="Ub_carboxyl-term_hydrolase"/>
</dbReference>
<comment type="caution">
    <text evidence="16">The sequence shown here is derived from an EMBL/GenBank/DDBJ whole genome shotgun (WGS) entry which is preliminary data.</text>
</comment>
<dbReference type="OrthoDB" id="289038at2759"/>
<evidence type="ECO:0000256" key="7">
    <source>
        <dbReference type="ARBA" id="ARBA00022737"/>
    </source>
</evidence>
<accession>A0A2H9TGK3</accession>
<dbReference type="Gene3D" id="3.30.2230.10">
    <property type="entry name" value="DUSP-like"/>
    <property type="match status" value="2"/>
</dbReference>
<dbReference type="SUPFAM" id="SSF57850">
    <property type="entry name" value="RING/U-box"/>
    <property type="match status" value="1"/>
</dbReference>
<dbReference type="PROSITE" id="PS50235">
    <property type="entry name" value="USP_3"/>
    <property type="match status" value="1"/>
</dbReference>
<feature type="domain" description="DUSP" evidence="15">
    <location>
        <begin position="582"/>
        <end position="678"/>
    </location>
</feature>
<dbReference type="InterPro" id="IPR013083">
    <property type="entry name" value="Znf_RING/FYVE/PHD"/>
</dbReference>
<feature type="domain" description="USP" evidence="13">
    <location>
        <begin position="206"/>
        <end position="580"/>
    </location>
</feature>
<keyword evidence="7" id="KW-0677">Repeat</keyword>
<keyword evidence="8 11" id="KW-0863">Zinc-finger</keyword>
<feature type="compositionally biased region" description="Basic and acidic residues" evidence="12">
    <location>
        <begin position="336"/>
        <end position="355"/>
    </location>
</feature>
<dbReference type="Gene3D" id="3.90.70.10">
    <property type="entry name" value="Cysteine proteinases"/>
    <property type="match status" value="1"/>
</dbReference>
<dbReference type="Gene3D" id="3.30.40.10">
    <property type="entry name" value="Zinc/RING finger domain, C3HC4 (zinc finger)"/>
    <property type="match status" value="1"/>
</dbReference>
<dbReference type="Pfam" id="PF06337">
    <property type="entry name" value="DUSP"/>
    <property type="match status" value="1"/>
</dbReference>
<protein>
    <submittedName>
        <fullName evidence="16">Doa4p</fullName>
    </submittedName>
</protein>
<dbReference type="InterPro" id="IPR001394">
    <property type="entry name" value="Peptidase_C19_UCH"/>
</dbReference>
<reference evidence="16 17" key="1">
    <citation type="submission" date="2016-10" db="EMBL/GenBank/DDBJ databases">
        <title>The genome of Paramicrosporidium saccamoebae is the missing link in understanding Cryptomycota and Microsporidia evolution.</title>
        <authorList>
            <person name="Quandt C.A."/>
            <person name="Beaudet D."/>
            <person name="Corsaro D."/>
            <person name="Michel R."/>
            <person name="Corradi N."/>
            <person name="James T."/>
        </authorList>
    </citation>
    <scope>NUCLEOTIDE SEQUENCE [LARGE SCALE GENOMIC DNA]</scope>
    <source>
        <strain evidence="16 17">KSL3</strain>
    </source>
</reference>
<sequence length="811" mass="91117">MVPALLLALELELDAELWSSAAGFRLPIPAAATSEKEGDGVRSSCTSFGSTVLPDAMDMIFASLSSLDARILSFRRSLASPLSGSVMPVDESEQVRGGCLIEKEKGCQLCGKSSKTNYICLNPDCLFVGCGRDDKRHALEHYQLRHKPDDSRYHGFTLNTLAYQCWCYECDDVISPPVFRNMEPDDAATTVSSLNSTSNRRKSSRASVVQLPNGIALQALLNCPSIMGFFQKCCGFVYRHGNRRISESMCKLVDMMFSANMYQCGNYLMVRQVVSPSRLVREVKLINPMFHGYTQQDTMDFVRCIFERIHDEIKARIPCHEHSSDADGANSRRKSERLARQEENRKNGKSKDHPQYRSIISDTFGGLLRSEINCLTCSNISVKDDPFYDVSVQICATPEGSKPTKTSFGYIGNLFSSLGESIGLNGKPVKLETCLAAFCAPETLEGKDRYKCEKCNSLVDSKKSLKFKELPQVLCLQLKRFRHESYFSSKIGTHVLFPIDNMDMSPYLHPAASEESKRETRYYLSSVISHRGTFSGGHYVAYCRSLAAGQWLEFDDSTVTVVSEEEVAKVQAYTLFYSLVDWNARREREEWVSIISEAKPEETDGVYISREWYNRWCTMAEPGPLDNSELVCPHGYLSCEALVDPVELVQFLPIDAYNALSSRHGEVSEIAPLKSPVVCAQCIEEEKALDARRKQEEKDIQSLDTSAIKPGEFWYLISSEWLVAWGQFKSTCAPPPGPISNDRLMRGTEPRPNLLRGTHYRGVNRNVWHYFHGVYGGGPVLVRKSINIYGPEPERQEVDSSDEVYVDVVGQ</sequence>
<dbReference type="Pfam" id="PF02148">
    <property type="entry name" value="zf-UBP"/>
    <property type="match status" value="1"/>
</dbReference>
<dbReference type="STRING" id="1246581.A0A2H9TGK3"/>
<dbReference type="InterPro" id="IPR035927">
    <property type="entry name" value="DUSP-like_sf"/>
</dbReference>
<evidence type="ECO:0000256" key="9">
    <source>
        <dbReference type="ARBA" id="ARBA00022833"/>
    </source>
</evidence>
<dbReference type="Proteomes" id="UP000240830">
    <property type="component" value="Unassembled WGS sequence"/>
</dbReference>
<dbReference type="Pfam" id="PF00443">
    <property type="entry name" value="UCH"/>
    <property type="match status" value="1"/>
</dbReference>
<name>A0A2H9TGK3_9FUNG</name>
<proteinExistence type="inferred from homology"/>
<dbReference type="InterPro" id="IPR028889">
    <property type="entry name" value="USP"/>
</dbReference>
<dbReference type="AlphaFoldDB" id="A0A2H9TGK3"/>
<dbReference type="PROSITE" id="PS00973">
    <property type="entry name" value="USP_2"/>
    <property type="match status" value="1"/>
</dbReference>
<evidence type="ECO:0000313" key="17">
    <source>
        <dbReference type="Proteomes" id="UP000240830"/>
    </source>
</evidence>
<dbReference type="PROSITE" id="PS51283">
    <property type="entry name" value="DUSP"/>
    <property type="match status" value="2"/>
</dbReference>
<evidence type="ECO:0000256" key="12">
    <source>
        <dbReference type="SAM" id="MobiDB-lite"/>
    </source>
</evidence>
<dbReference type="PANTHER" id="PTHR21646:SF86">
    <property type="entry name" value="UBIQUITIN CARBOXYL-TERMINAL HYDROLASE"/>
    <property type="match status" value="1"/>
</dbReference>
<dbReference type="SMART" id="SM00695">
    <property type="entry name" value="DUSP"/>
    <property type="match status" value="2"/>
</dbReference>
<dbReference type="PROSITE" id="PS50271">
    <property type="entry name" value="ZF_UBP"/>
    <property type="match status" value="1"/>
</dbReference>
<evidence type="ECO:0000256" key="3">
    <source>
        <dbReference type="ARBA" id="ARBA00008269"/>
    </source>
</evidence>
<evidence type="ECO:0000256" key="10">
    <source>
        <dbReference type="ARBA" id="ARBA00023212"/>
    </source>
</evidence>
<evidence type="ECO:0000256" key="6">
    <source>
        <dbReference type="ARBA" id="ARBA00022723"/>
    </source>
</evidence>
<dbReference type="GO" id="GO:0016579">
    <property type="term" value="P:protein deubiquitination"/>
    <property type="evidence" value="ECO:0007669"/>
    <property type="project" value="InterPro"/>
</dbReference>